<comment type="caution">
    <text evidence="3">The sequence shown here is derived from an EMBL/GenBank/DDBJ whole genome shotgun (WGS) entry which is preliminary data.</text>
</comment>
<dbReference type="OrthoDB" id="9815497at2"/>
<accession>A0A418T4J4</accession>
<name>A0A418T4J4_9RHOB</name>
<sequence>MQESGMDTGNDIFNTSPDPFAGLISRPDGSLALLLRSEGGFPRRPGAAMALWPDGVRIGRLGAGCIDADIAGHLGAAEPVTRLIYGKGGPIDLPLPCGGSVEIALIQRPDPEWLRQIAHARKIRQAAYWRIGLAEGEVRMTETAETGLHGDEFVLKLYPGCALHIHGEGDEATALAAMARAIGLDCHVGANSVTADAQTAVVALFHDHDRELTILRDALASDAFYIGAMGSHRAQVARLAGLRDVGVGEEELAKLRGPIGVVAPAREPRLLAASVLTEILSLYDRAFG</sequence>
<organism evidence="3 4">
    <name type="scientific">Paracoccus onubensis</name>
    <dbReference type="NCBI Taxonomy" id="1675788"/>
    <lineage>
        <taxon>Bacteria</taxon>
        <taxon>Pseudomonadati</taxon>
        <taxon>Pseudomonadota</taxon>
        <taxon>Alphaproteobacteria</taxon>
        <taxon>Rhodobacterales</taxon>
        <taxon>Paracoccaceae</taxon>
        <taxon>Paracoccus</taxon>
    </lineage>
</organism>
<feature type="domain" description="XdhC Rossmann" evidence="2">
    <location>
        <begin position="163"/>
        <end position="279"/>
    </location>
</feature>
<dbReference type="PANTHER" id="PTHR30388">
    <property type="entry name" value="ALDEHYDE OXIDOREDUCTASE MOLYBDENUM COFACTOR ASSEMBLY PROTEIN"/>
    <property type="match status" value="1"/>
</dbReference>
<gene>
    <name evidence="3" type="ORF">D3P04_04235</name>
</gene>
<dbReference type="AlphaFoldDB" id="A0A418T4J4"/>
<evidence type="ECO:0000313" key="4">
    <source>
        <dbReference type="Proteomes" id="UP000284202"/>
    </source>
</evidence>
<dbReference type="InterPro" id="IPR003777">
    <property type="entry name" value="XdhC_CoxI"/>
</dbReference>
<dbReference type="Pfam" id="PF02625">
    <property type="entry name" value="XdhC_CoxI"/>
    <property type="match status" value="1"/>
</dbReference>
<proteinExistence type="predicted"/>
<dbReference type="Gene3D" id="3.40.50.720">
    <property type="entry name" value="NAD(P)-binding Rossmann-like Domain"/>
    <property type="match status" value="1"/>
</dbReference>
<dbReference type="InterPro" id="IPR052698">
    <property type="entry name" value="MoCofactor_Util/Proc"/>
</dbReference>
<evidence type="ECO:0008006" key="5">
    <source>
        <dbReference type="Google" id="ProtNLM"/>
    </source>
</evidence>
<reference evidence="4" key="1">
    <citation type="submission" date="2018-09" db="EMBL/GenBank/DDBJ databases">
        <title>Acidovorax cavernicola nov. sp. isolated from Gruta de las Maravillas (Aracena, Spain).</title>
        <authorList>
            <person name="Jurado V."/>
            <person name="Gutierrez-Patricio S."/>
            <person name="Gonzalez-Pimentel J.L."/>
            <person name="Miller A.Z."/>
            <person name="Laiz L."/>
            <person name="Saiz-Jimenez C."/>
        </authorList>
    </citation>
    <scope>NUCLEOTIDE SEQUENCE [LARGE SCALE GENOMIC DNA]</scope>
    <source>
        <strain evidence="4">1011MAR3C25</strain>
    </source>
</reference>
<evidence type="ECO:0000259" key="2">
    <source>
        <dbReference type="Pfam" id="PF13478"/>
    </source>
</evidence>
<evidence type="ECO:0000259" key="1">
    <source>
        <dbReference type="Pfam" id="PF02625"/>
    </source>
</evidence>
<feature type="domain" description="XdhC- CoxI" evidence="1">
    <location>
        <begin position="31"/>
        <end position="73"/>
    </location>
</feature>
<dbReference type="Pfam" id="PF13478">
    <property type="entry name" value="XdhC_C"/>
    <property type="match status" value="1"/>
</dbReference>
<dbReference type="PANTHER" id="PTHR30388:SF4">
    <property type="entry name" value="MOLYBDENUM COFACTOR INSERTION CHAPERONE PAOD"/>
    <property type="match status" value="1"/>
</dbReference>
<dbReference type="EMBL" id="QZCG01000002">
    <property type="protein sequence ID" value="RJE88129.1"/>
    <property type="molecule type" value="Genomic_DNA"/>
</dbReference>
<evidence type="ECO:0000313" key="3">
    <source>
        <dbReference type="EMBL" id="RJE88129.1"/>
    </source>
</evidence>
<keyword evidence="4" id="KW-1185">Reference proteome</keyword>
<dbReference type="InterPro" id="IPR027051">
    <property type="entry name" value="XdhC_Rossmann_dom"/>
</dbReference>
<dbReference type="Proteomes" id="UP000284202">
    <property type="component" value="Unassembled WGS sequence"/>
</dbReference>
<protein>
    <recommendedName>
        <fullName evidence="5">XdhC family protein</fullName>
    </recommendedName>
</protein>